<dbReference type="InterPro" id="IPR053008">
    <property type="entry name" value="Phomopsin_biosynth_assoc"/>
</dbReference>
<dbReference type="OrthoDB" id="3501153at2759"/>
<dbReference type="AlphaFoldDB" id="A0A8K0WE14"/>
<comment type="caution">
    <text evidence="2">The sequence shown here is derived from an EMBL/GenBank/DDBJ whole genome shotgun (WGS) entry which is preliminary data.</text>
</comment>
<gene>
    <name evidence="2" type="ORF">BKA59DRAFT_506953</name>
</gene>
<dbReference type="PANTHER" id="PTHR35896">
    <property type="entry name" value="IG-LIKE DOMAIN-CONTAINING PROTEIN"/>
    <property type="match status" value="1"/>
</dbReference>
<keyword evidence="3" id="KW-1185">Reference proteome</keyword>
<protein>
    <submittedName>
        <fullName evidence="2">Uncharacterized protein</fullName>
    </submittedName>
</protein>
<feature type="transmembrane region" description="Helical" evidence="1">
    <location>
        <begin position="33"/>
        <end position="55"/>
    </location>
</feature>
<accession>A0A8K0WE14</accession>
<evidence type="ECO:0000256" key="1">
    <source>
        <dbReference type="SAM" id="Phobius"/>
    </source>
</evidence>
<keyword evidence="1" id="KW-1133">Transmembrane helix</keyword>
<dbReference type="Proteomes" id="UP000813427">
    <property type="component" value="Unassembled WGS sequence"/>
</dbReference>
<evidence type="ECO:0000313" key="3">
    <source>
        <dbReference type="Proteomes" id="UP000813427"/>
    </source>
</evidence>
<keyword evidence="1" id="KW-0472">Membrane</keyword>
<evidence type="ECO:0000313" key="2">
    <source>
        <dbReference type="EMBL" id="KAH7256038.1"/>
    </source>
</evidence>
<reference evidence="2" key="1">
    <citation type="journal article" date="2021" name="Nat. Commun.">
        <title>Genetic determinants of endophytism in the Arabidopsis root mycobiome.</title>
        <authorList>
            <person name="Mesny F."/>
            <person name="Miyauchi S."/>
            <person name="Thiergart T."/>
            <person name="Pickel B."/>
            <person name="Atanasova L."/>
            <person name="Karlsson M."/>
            <person name="Huettel B."/>
            <person name="Barry K.W."/>
            <person name="Haridas S."/>
            <person name="Chen C."/>
            <person name="Bauer D."/>
            <person name="Andreopoulos W."/>
            <person name="Pangilinan J."/>
            <person name="LaButti K."/>
            <person name="Riley R."/>
            <person name="Lipzen A."/>
            <person name="Clum A."/>
            <person name="Drula E."/>
            <person name="Henrissat B."/>
            <person name="Kohler A."/>
            <person name="Grigoriev I.V."/>
            <person name="Martin F.M."/>
            <person name="Hacquard S."/>
        </authorList>
    </citation>
    <scope>NUCLEOTIDE SEQUENCE</scope>
    <source>
        <strain evidence="2">MPI-SDFR-AT-0068</strain>
    </source>
</reference>
<organism evidence="2 3">
    <name type="scientific">Fusarium tricinctum</name>
    <dbReference type="NCBI Taxonomy" id="61284"/>
    <lineage>
        <taxon>Eukaryota</taxon>
        <taxon>Fungi</taxon>
        <taxon>Dikarya</taxon>
        <taxon>Ascomycota</taxon>
        <taxon>Pezizomycotina</taxon>
        <taxon>Sordariomycetes</taxon>
        <taxon>Hypocreomycetidae</taxon>
        <taxon>Hypocreales</taxon>
        <taxon>Nectriaceae</taxon>
        <taxon>Fusarium</taxon>
        <taxon>Fusarium tricinctum species complex</taxon>
    </lineage>
</organism>
<dbReference type="EMBL" id="JAGPXF010000002">
    <property type="protein sequence ID" value="KAH7256038.1"/>
    <property type="molecule type" value="Genomic_DNA"/>
</dbReference>
<sequence>MFINRHARLEDQDIIPAEDTLPTVSKSSMPSRFALLTVLVGIVCKVLGYVMYPYIHYSTIPGEQQLHHQLHCGNSSTKAQHLGCVFDLLTNNWMPKHCSDSITDNEYREWVMAPNRHLGPWAFFLDSAAKHQVKSEKDLSRLIGNHVYTTTENHLAHCTFLARRMHRLTTGEIEAVAHNAFAHTLHCTSAILEAISAPGPVISKSVITSTFDVSVVSCTV</sequence>
<dbReference type="PANTHER" id="PTHR35896:SF3">
    <property type="entry name" value="MAJOR FACILITATOR SUPERFAMILY TRANSPORTER"/>
    <property type="match status" value="1"/>
</dbReference>
<keyword evidence="1" id="KW-0812">Transmembrane</keyword>
<proteinExistence type="predicted"/>
<name>A0A8K0WE14_9HYPO</name>